<evidence type="ECO:0000313" key="4">
    <source>
        <dbReference type="EMBL" id="KAG7450738.1"/>
    </source>
</evidence>
<keyword evidence="5" id="KW-1185">Reference proteome</keyword>
<protein>
    <submittedName>
        <fullName evidence="4">SPRY-domain-containing protein</fullName>
    </submittedName>
</protein>
<comment type="caution">
    <text evidence="4">The sequence shown here is derived from an EMBL/GenBank/DDBJ whole genome shotgun (WGS) entry which is preliminary data.</text>
</comment>
<dbReference type="SMART" id="SM00757">
    <property type="entry name" value="CRA"/>
    <property type="match status" value="1"/>
</dbReference>
<dbReference type="AlphaFoldDB" id="A0A9P8AWM9"/>
<gene>
    <name evidence="4" type="ORF">BT62DRAFT_532918</name>
</gene>
<feature type="compositionally biased region" description="Low complexity" evidence="1">
    <location>
        <begin position="65"/>
        <end position="83"/>
    </location>
</feature>
<dbReference type="GeneID" id="66103582"/>
<dbReference type="PROSITE" id="PS50896">
    <property type="entry name" value="LISH"/>
    <property type="match status" value="1"/>
</dbReference>
<dbReference type="PROSITE" id="PS50188">
    <property type="entry name" value="B302_SPRY"/>
    <property type="match status" value="1"/>
</dbReference>
<dbReference type="InterPro" id="IPR013144">
    <property type="entry name" value="CRA_dom"/>
</dbReference>
<evidence type="ECO:0000259" key="3">
    <source>
        <dbReference type="PROSITE" id="PS50897"/>
    </source>
</evidence>
<evidence type="ECO:0000256" key="1">
    <source>
        <dbReference type="SAM" id="MobiDB-lite"/>
    </source>
</evidence>
<feature type="region of interest" description="Disordered" evidence="1">
    <location>
        <begin position="439"/>
        <end position="461"/>
    </location>
</feature>
<dbReference type="EMBL" id="MU250526">
    <property type="protein sequence ID" value="KAG7450738.1"/>
    <property type="molecule type" value="Genomic_DNA"/>
</dbReference>
<dbReference type="Gene3D" id="2.60.120.920">
    <property type="match status" value="1"/>
</dbReference>
<dbReference type="RefSeq" id="XP_043044238.1">
    <property type="nucleotide sequence ID" value="XM_043181286.1"/>
</dbReference>
<dbReference type="InterPro" id="IPR013320">
    <property type="entry name" value="ConA-like_dom_sf"/>
</dbReference>
<name>A0A9P8AWM9_9AGAR</name>
<dbReference type="InterPro" id="IPR006594">
    <property type="entry name" value="LisH"/>
</dbReference>
<dbReference type="CDD" id="cd12909">
    <property type="entry name" value="SPRY_RanBP9_10"/>
    <property type="match status" value="1"/>
</dbReference>
<proteinExistence type="predicted"/>
<sequence length="748" mass="81311">MATRPSRSSSIPIPRSTSSTSQPRNIESILSIPFPVSSRSHPYPSQAHATRASGDDHRSSGALGVRGASSAASTSSVRSTARSYPHSLGLPSRSAPRSNVFEPRVIRADSSRNVDPACLPSSIRTRRPSATGRAPSTRRHSAASIAQAAPTVPVSFARPAYLEHAALRHLLLTESPILLPPSCKDSTNDRSYSGAVSPSTDSDDDSTASPSPRENPTISLPAVDQVLRLPTRWCDEVRHQSLNVSADGRELLYQGSNCNGDRDTAHAAAARTDHPIPRACGIYYYEVYVGSKEQKAHISIGFTGRDVKVSRLPGWEPNSWGYHGDDGCSFATERNGTAYGPTYGLGDVIGCGIDFTTDRAFFTKNGTLIGPVFENVGKNIDLFPSVGLQHSNEMIRANFGHEPFKFDIEYHVQQQRSQSWANILTTPLDLCLFDESRRTTSSGAKDGALASREESTPLLEDESKTSINKLVIAYLVHHGYTRTANALQRQQNKLGEHAEIVPDGDVDMDTDVPPRPSYEGDVESRTRIVNSVMTGDIDAALSETQKCHPSALDAEEGLMLFKLRCREFVELVLKASEMKKAMRPKPHALPDVSDSDSEMVDGMDLGDDMSMDIDDGVSNGVSMMAAEKSVARCEKSLGEAIAYGQSLLTDYKSDQRPEVKEMFKKTSVILAWDDPLEVGGSATEVAGIEARIALANELNQAILKSQGRPPHPALETLYRHTTVCLQQLALMGVSAAPFVDMKREFIDI</sequence>
<dbReference type="Pfam" id="PF10607">
    <property type="entry name" value="CTLH"/>
    <property type="match status" value="1"/>
</dbReference>
<feature type="domain" description="CTLH" evidence="3">
    <location>
        <begin position="521"/>
        <end position="579"/>
    </location>
</feature>
<feature type="region of interest" description="Disordered" evidence="1">
    <location>
        <begin position="502"/>
        <end position="521"/>
    </location>
</feature>
<organism evidence="4 5">
    <name type="scientific">Guyanagaster necrorhizus</name>
    <dbReference type="NCBI Taxonomy" id="856835"/>
    <lineage>
        <taxon>Eukaryota</taxon>
        <taxon>Fungi</taxon>
        <taxon>Dikarya</taxon>
        <taxon>Basidiomycota</taxon>
        <taxon>Agaricomycotina</taxon>
        <taxon>Agaricomycetes</taxon>
        <taxon>Agaricomycetidae</taxon>
        <taxon>Agaricales</taxon>
        <taxon>Marasmiineae</taxon>
        <taxon>Physalacriaceae</taxon>
        <taxon>Guyanagaster</taxon>
    </lineage>
</organism>
<feature type="compositionally biased region" description="Low complexity" evidence="1">
    <location>
        <begin position="1"/>
        <end position="21"/>
    </location>
</feature>
<dbReference type="InterPro" id="IPR001870">
    <property type="entry name" value="B30.2/SPRY"/>
</dbReference>
<dbReference type="SMART" id="SM00668">
    <property type="entry name" value="CTLH"/>
    <property type="match status" value="1"/>
</dbReference>
<dbReference type="SUPFAM" id="SSF49899">
    <property type="entry name" value="Concanavalin A-like lectins/glucanases"/>
    <property type="match status" value="1"/>
</dbReference>
<dbReference type="InterPro" id="IPR035782">
    <property type="entry name" value="SPRY_RanBP9/10"/>
</dbReference>
<dbReference type="Proteomes" id="UP000812287">
    <property type="component" value="Unassembled WGS sequence"/>
</dbReference>
<reference evidence="4" key="1">
    <citation type="submission" date="2020-11" db="EMBL/GenBank/DDBJ databases">
        <title>Adaptations for nitrogen fixation in a non-lichenized fungal sporocarp promotes dispersal by wood-feeding termites.</title>
        <authorList>
            <consortium name="DOE Joint Genome Institute"/>
            <person name="Koch R.A."/>
            <person name="Yoon G."/>
            <person name="Arayal U."/>
            <person name="Lail K."/>
            <person name="Amirebrahimi M."/>
            <person name="Labutti K."/>
            <person name="Lipzen A."/>
            <person name="Riley R."/>
            <person name="Barry K."/>
            <person name="Henrissat B."/>
            <person name="Grigoriev I.V."/>
            <person name="Herr J.R."/>
            <person name="Aime M.C."/>
        </authorList>
    </citation>
    <scope>NUCLEOTIDE SEQUENCE</scope>
    <source>
        <strain evidence="4">MCA 3950</strain>
    </source>
</reference>
<evidence type="ECO:0000259" key="2">
    <source>
        <dbReference type="PROSITE" id="PS50188"/>
    </source>
</evidence>
<dbReference type="InterPro" id="IPR003877">
    <property type="entry name" value="SPRY_dom"/>
</dbReference>
<dbReference type="InterPro" id="IPR024964">
    <property type="entry name" value="CTLH/CRA"/>
</dbReference>
<dbReference type="InterPro" id="IPR043136">
    <property type="entry name" value="B30.2/SPRY_sf"/>
</dbReference>
<dbReference type="OrthoDB" id="25503at2759"/>
<dbReference type="Pfam" id="PF00622">
    <property type="entry name" value="SPRY"/>
    <property type="match status" value="1"/>
</dbReference>
<dbReference type="SMART" id="SM00449">
    <property type="entry name" value="SPRY"/>
    <property type="match status" value="1"/>
</dbReference>
<feature type="region of interest" description="Disordered" evidence="1">
    <location>
        <begin position="178"/>
        <end position="220"/>
    </location>
</feature>
<evidence type="ECO:0000313" key="5">
    <source>
        <dbReference type="Proteomes" id="UP000812287"/>
    </source>
</evidence>
<dbReference type="InterPro" id="IPR050618">
    <property type="entry name" value="Ubq-SigPath_Reg"/>
</dbReference>
<dbReference type="PROSITE" id="PS50897">
    <property type="entry name" value="CTLH"/>
    <property type="match status" value="1"/>
</dbReference>
<dbReference type="PANTHER" id="PTHR12864">
    <property type="entry name" value="RAN BINDING PROTEIN 9-RELATED"/>
    <property type="match status" value="1"/>
</dbReference>
<dbReference type="InterPro" id="IPR006595">
    <property type="entry name" value="CTLH_C"/>
</dbReference>
<feature type="region of interest" description="Disordered" evidence="1">
    <location>
        <begin position="112"/>
        <end position="146"/>
    </location>
</feature>
<accession>A0A9P8AWM9</accession>
<feature type="domain" description="B30.2/SPRY" evidence="2">
    <location>
        <begin position="211"/>
        <end position="404"/>
    </location>
</feature>
<feature type="region of interest" description="Disordered" evidence="1">
    <location>
        <begin position="1"/>
        <end position="97"/>
    </location>
</feature>